<dbReference type="InterPro" id="IPR000215">
    <property type="entry name" value="Serpin_fam"/>
</dbReference>
<gene>
    <name evidence="3" type="ORF">KGD84_10980</name>
</gene>
<dbReference type="PANTHER" id="PTHR11461:SF211">
    <property type="entry name" value="GH10112P-RELATED"/>
    <property type="match status" value="1"/>
</dbReference>
<reference evidence="3 4" key="1">
    <citation type="submission" date="2021-05" db="EMBL/GenBank/DDBJ databases">
        <title>Direct Submission.</title>
        <authorList>
            <person name="Li K."/>
            <person name="Gao J."/>
        </authorList>
    </citation>
    <scope>NUCLEOTIDE SEQUENCE [LARGE SCALE GENOMIC DNA]</scope>
    <source>
        <strain evidence="3 4">Mg02</strain>
    </source>
</reference>
<dbReference type="InterPro" id="IPR042185">
    <property type="entry name" value="Serpin_sf_2"/>
</dbReference>
<organism evidence="3 4">
    <name type="scientific">Nocardiopsis changdeensis</name>
    <dbReference type="NCBI Taxonomy" id="2831969"/>
    <lineage>
        <taxon>Bacteria</taxon>
        <taxon>Bacillati</taxon>
        <taxon>Actinomycetota</taxon>
        <taxon>Actinomycetes</taxon>
        <taxon>Streptosporangiales</taxon>
        <taxon>Nocardiopsidaceae</taxon>
        <taxon>Nocardiopsis</taxon>
    </lineage>
</organism>
<evidence type="ECO:0000256" key="1">
    <source>
        <dbReference type="RuleBase" id="RU000411"/>
    </source>
</evidence>
<dbReference type="Proteomes" id="UP000676079">
    <property type="component" value="Chromosome"/>
</dbReference>
<dbReference type="InterPro" id="IPR042178">
    <property type="entry name" value="Serpin_sf_1"/>
</dbReference>
<proteinExistence type="inferred from homology"/>
<dbReference type="SMART" id="SM00093">
    <property type="entry name" value="SERPIN"/>
    <property type="match status" value="1"/>
</dbReference>
<protein>
    <submittedName>
        <fullName evidence="3">Serpin family protein</fullName>
    </submittedName>
</protein>
<dbReference type="PANTHER" id="PTHR11461">
    <property type="entry name" value="SERINE PROTEASE INHIBITOR, SERPIN"/>
    <property type="match status" value="1"/>
</dbReference>
<evidence type="ECO:0000313" key="3">
    <source>
        <dbReference type="EMBL" id="QUX24732.1"/>
    </source>
</evidence>
<dbReference type="InterPro" id="IPR036186">
    <property type="entry name" value="Serpin_sf"/>
</dbReference>
<keyword evidence="4" id="KW-1185">Reference proteome</keyword>
<dbReference type="InterPro" id="IPR023796">
    <property type="entry name" value="Serpin_dom"/>
</dbReference>
<dbReference type="EMBL" id="CP074133">
    <property type="protein sequence ID" value="QUX24732.1"/>
    <property type="molecule type" value="Genomic_DNA"/>
</dbReference>
<comment type="similarity">
    <text evidence="1">Belongs to the serpin family.</text>
</comment>
<dbReference type="RefSeq" id="WP_220560178.1">
    <property type="nucleotide sequence ID" value="NZ_CP074133.1"/>
</dbReference>
<evidence type="ECO:0000313" key="4">
    <source>
        <dbReference type="Proteomes" id="UP000676079"/>
    </source>
</evidence>
<name>A0ABX8BRS6_9ACTN</name>
<accession>A0ABX8BRS6</accession>
<dbReference type="Gene3D" id="2.30.39.10">
    <property type="entry name" value="Alpha-1-antitrypsin, domain 1"/>
    <property type="match status" value="1"/>
</dbReference>
<evidence type="ECO:0000259" key="2">
    <source>
        <dbReference type="SMART" id="SM00093"/>
    </source>
</evidence>
<dbReference type="Gene3D" id="3.30.497.10">
    <property type="entry name" value="Antithrombin, subunit I, domain 2"/>
    <property type="match status" value="1"/>
</dbReference>
<dbReference type="SUPFAM" id="SSF56574">
    <property type="entry name" value="Serpins"/>
    <property type="match status" value="1"/>
</dbReference>
<feature type="domain" description="Serpin" evidence="2">
    <location>
        <begin position="12"/>
        <end position="376"/>
    </location>
</feature>
<dbReference type="Pfam" id="PF00079">
    <property type="entry name" value="Serpin"/>
    <property type="match status" value="1"/>
</dbReference>
<sequence>MTPELDPDHLRFALSLEDSLAEPAASHVWSPHSAATALSLLAAGASGEVLAALTRLLAGAGGSLGTHTAALDAAVSAEAPGEGPPDGWTPPGQEVPPLELVSVNDLYVRAGQAVLPGFAAALAERPSSAVRHADFAGAPEKVRQEINASVAETTRGMIPDLLPAGSVTAGTRSVLLNALWARLVWISPFDPENTAERVFHTPGGDRRVPTMRQTEHFPVAEAAGLRMLTLSGHHGLHLDIVLSGDGAVAAPVLTAGTYRALLEARRPERVEVTLPRFRVESGFELLPLLPGLAAVAGGPGGDLSGITGDPFQVDAIIHRAVLNVDEVGAEGAAATAVMMVLGAMPQRPREFHVDRPFAFVLRRGSAALFLGRITDPEDPGPARTPDPTL</sequence>